<dbReference type="InterPro" id="IPR005532">
    <property type="entry name" value="SUMF_dom"/>
</dbReference>
<accession>A0A316IQ34</accession>
<feature type="region of interest" description="Disordered" evidence="4">
    <location>
        <begin position="1"/>
        <end position="25"/>
    </location>
</feature>
<dbReference type="InterPro" id="IPR024775">
    <property type="entry name" value="DinB-like"/>
</dbReference>
<dbReference type="InterPro" id="IPR017806">
    <property type="entry name" value="EgtB"/>
</dbReference>
<dbReference type="NCBIfam" id="TIGR03440">
    <property type="entry name" value="egtB_TIGR03440"/>
    <property type="match status" value="1"/>
</dbReference>
<dbReference type="PANTHER" id="PTHR23150:SF36">
    <property type="entry name" value="HERCYNINE OXYGENASE"/>
    <property type="match status" value="1"/>
</dbReference>
<dbReference type="InterPro" id="IPR051043">
    <property type="entry name" value="Sulfatase_Mod_Factor_Kinase"/>
</dbReference>
<proteinExistence type="predicted"/>
<dbReference type="SUPFAM" id="SSF109854">
    <property type="entry name" value="DinB/YfiT-like putative metalloenzymes"/>
    <property type="match status" value="1"/>
</dbReference>
<dbReference type="InterPro" id="IPR042095">
    <property type="entry name" value="SUMF_sf"/>
</dbReference>
<evidence type="ECO:0000256" key="2">
    <source>
        <dbReference type="ARBA" id="ARBA00023004"/>
    </source>
</evidence>
<evidence type="ECO:0000259" key="5">
    <source>
        <dbReference type="Pfam" id="PF03781"/>
    </source>
</evidence>
<organism evidence="7 8">
    <name type="scientific">Fulvimonas soli</name>
    <dbReference type="NCBI Taxonomy" id="155197"/>
    <lineage>
        <taxon>Bacteria</taxon>
        <taxon>Pseudomonadati</taxon>
        <taxon>Pseudomonadota</taxon>
        <taxon>Gammaproteobacteria</taxon>
        <taxon>Lysobacterales</taxon>
        <taxon>Rhodanobacteraceae</taxon>
        <taxon>Fulvimonas</taxon>
    </lineage>
</organism>
<dbReference type="OrthoDB" id="9768004at2"/>
<comment type="caution">
    <text evidence="7">The sequence shown here is derived from an EMBL/GenBank/DDBJ whole genome shotgun (WGS) entry which is preliminary data.</text>
</comment>
<reference evidence="7 8" key="1">
    <citation type="submission" date="2018-05" db="EMBL/GenBank/DDBJ databases">
        <title>Genomic Encyclopedia of Type Strains, Phase IV (KMG-IV): sequencing the most valuable type-strain genomes for metagenomic binning, comparative biology and taxonomic classification.</title>
        <authorList>
            <person name="Goeker M."/>
        </authorList>
    </citation>
    <scope>NUCLEOTIDE SEQUENCE [LARGE SCALE GENOMIC DNA]</scope>
    <source>
        <strain evidence="7 8">DSM 14263</strain>
    </source>
</reference>
<dbReference type="PANTHER" id="PTHR23150">
    <property type="entry name" value="SULFATASE MODIFYING FACTOR 1, 2"/>
    <property type="match status" value="1"/>
</dbReference>
<dbReference type="Pfam" id="PF12867">
    <property type="entry name" value="DinB_2"/>
    <property type="match status" value="1"/>
</dbReference>
<feature type="domain" description="Sulfatase-modifying factor enzyme-like" evidence="5">
    <location>
        <begin position="204"/>
        <end position="329"/>
    </location>
</feature>
<evidence type="ECO:0000256" key="4">
    <source>
        <dbReference type="SAM" id="MobiDB-lite"/>
    </source>
</evidence>
<dbReference type="Proteomes" id="UP000245812">
    <property type="component" value="Unassembled WGS sequence"/>
</dbReference>
<keyword evidence="2" id="KW-0408">Iron</keyword>
<dbReference type="Pfam" id="PF03781">
    <property type="entry name" value="FGE-sulfatase"/>
    <property type="match status" value="2"/>
</dbReference>
<dbReference type="InterPro" id="IPR034660">
    <property type="entry name" value="DinB/YfiT-like"/>
</dbReference>
<feature type="domain" description="Sulfatase-modifying factor enzyme-like" evidence="5">
    <location>
        <begin position="349"/>
        <end position="430"/>
    </location>
</feature>
<comment type="pathway">
    <text evidence="3">Amino-acid biosynthesis; ergothioneine biosynthesis.</text>
</comment>
<evidence type="ECO:0000313" key="8">
    <source>
        <dbReference type="Proteomes" id="UP000245812"/>
    </source>
</evidence>
<dbReference type="InterPro" id="IPR016187">
    <property type="entry name" value="CTDL_fold"/>
</dbReference>
<name>A0A316IQ34_9GAMM</name>
<dbReference type="GO" id="GO:0052699">
    <property type="term" value="P:ergothioneine biosynthetic process"/>
    <property type="evidence" value="ECO:0007669"/>
    <property type="project" value="InterPro"/>
</dbReference>
<evidence type="ECO:0000259" key="6">
    <source>
        <dbReference type="Pfam" id="PF12867"/>
    </source>
</evidence>
<dbReference type="SUPFAM" id="SSF56436">
    <property type="entry name" value="C-type lectin-like"/>
    <property type="match status" value="1"/>
</dbReference>
<dbReference type="RefSeq" id="WP_109721739.1">
    <property type="nucleotide sequence ID" value="NZ_MSZV01000141.1"/>
</dbReference>
<evidence type="ECO:0000256" key="1">
    <source>
        <dbReference type="ARBA" id="ARBA00023002"/>
    </source>
</evidence>
<evidence type="ECO:0000313" key="7">
    <source>
        <dbReference type="EMBL" id="PWK92678.1"/>
    </source>
</evidence>
<evidence type="ECO:0000256" key="3">
    <source>
        <dbReference type="ARBA" id="ARBA00037882"/>
    </source>
</evidence>
<sequence length="433" mass="47931">MRRDSERSAPGQQETRAAAAPSAAAEPLAGRYRRVRQATLALAAPLGAEDLMVQSMPDASPGKWHLAHTTWFFEQFVLMRDAAYRPRDPAWLVLFNSYYQTVGPMHARPRRGLLSRPSLEEVLDYRRRVDDAMDALLAHAGDPALAGLVELGLQHEQQHQELLLTDIKHALWCNPLQPAYAARAAAAGAPPAATPMRFVAGREGVAEIGHAGAGFAFDNETPRHRQLLRPHAIASRPVTNAEYRAFVDDGGYRDPALWLSDGWAVVQAEQWRHPLYWQDDLAGEFTLAGVRELDPQAPVCHLSYFEADAFARWAGARLPTEAEWEASAAALPVQGNLLESGVLHPRAAAGATGLQQFYGDIWEWTASPYVSYPGFRPLPGALGEYNGKFMNGQWVLRGGSCATPRTHIRASYRNFFPPQARWQFAGLRLAQDR</sequence>
<keyword evidence="8" id="KW-1185">Reference proteome</keyword>
<dbReference type="EMBL" id="QGHC01000001">
    <property type="protein sequence ID" value="PWK92678.1"/>
    <property type="molecule type" value="Genomic_DNA"/>
</dbReference>
<dbReference type="AlphaFoldDB" id="A0A316IQ34"/>
<keyword evidence="1" id="KW-0560">Oxidoreductase</keyword>
<dbReference type="Gene3D" id="3.90.1580.10">
    <property type="entry name" value="paralog of FGE (formylglycine-generating enzyme)"/>
    <property type="match status" value="2"/>
</dbReference>
<protein>
    <submittedName>
        <fullName evidence="7">Ergothioneine biosynthesis protein EgtB</fullName>
    </submittedName>
</protein>
<feature type="domain" description="DinB-like" evidence="6">
    <location>
        <begin position="32"/>
        <end position="161"/>
    </location>
</feature>
<gene>
    <name evidence="7" type="ORF">C7456_10110</name>
</gene>